<evidence type="ECO:0000313" key="2">
    <source>
        <dbReference type="EMBL" id="EGG24330.1"/>
    </source>
</evidence>
<organism evidence="2 3">
    <name type="scientific">Cavenderia fasciculata</name>
    <name type="common">Slime mold</name>
    <name type="synonym">Dictyostelium fasciculatum</name>
    <dbReference type="NCBI Taxonomy" id="261658"/>
    <lineage>
        <taxon>Eukaryota</taxon>
        <taxon>Amoebozoa</taxon>
        <taxon>Evosea</taxon>
        <taxon>Eumycetozoa</taxon>
        <taxon>Dictyostelia</taxon>
        <taxon>Acytosteliales</taxon>
        <taxon>Cavenderiaceae</taxon>
        <taxon>Cavenderia</taxon>
    </lineage>
</organism>
<dbReference type="EMBL" id="GL883007">
    <property type="protein sequence ID" value="EGG24330.1"/>
    <property type="molecule type" value="Genomic_DNA"/>
</dbReference>
<dbReference type="RefSeq" id="XP_004362181.1">
    <property type="nucleotide sequence ID" value="XM_004362124.1"/>
</dbReference>
<protein>
    <submittedName>
        <fullName evidence="2">Uncharacterized protein</fullName>
    </submittedName>
</protein>
<sequence length="134" mass="15742">MEKNNNNNVFEVDFKKNDNAKPPKSVEHLFDPVQCDEWTELKREEQGSRVHDLKMNLVSEKAGEDYQHSKDVTHSTAAKDKEETKEKKKEFLENLDQAENNREEYLNERKEKAAAFNNRAKEIHDKLKAQQPTN</sequence>
<keyword evidence="3" id="KW-1185">Reference proteome</keyword>
<accession>F4PJ44</accession>
<evidence type="ECO:0000313" key="3">
    <source>
        <dbReference type="Proteomes" id="UP000007797"/>
    </source>
</evidence>
<feature type="compositionally biased region" description="Basic and acidic residues" evidence="1">
    <location>
        <begin position="115"/>
        <end position="128"/>
    </location>
</feature>
<dbReference type="AlphaFoldDB" id="F4PJ44"/>
<feature type="compositionally biased region" description="Basic and acidic residues" evidence="1">
    <location>
        <begin position="12"/>
        <end position="27"/>
    </location>
</feature>
<dbReference type="GeneID" id="14876343"/>
<feature type="region of interest" description="Disordered" evidence="1">
    <location>
        <begin position="1"/>
        <end position="27"/>
    </location>
</feature>
<dbReference type="KEGG" id="dfa:DFA_06480"/>
<evidence type="ECO:0000256" key="1">
    <source>
        <dbReference type="SAM" id="MobiDB-lite"/>
    </source>
</evidence>
<reference evidence="3" key="1">
    <citation type="journal article" date="2011" name="Genome Res.">
        <title>Phylogeny-wide analysis of social amoeba genomes highlights ancient origins for complex intercellular communication.</title>
        <authorList>
            <person name="Heidel A.J."/>
            <person name="Lawal H.M."/>
            <person name="Felder M."/>
            <person name="Schilde C."/>
            <person name="Helps N.R."/>
            <person name="Tunggal B."/>
            <person name="Rivero F."/>
            <person name="John U."/>
            <person name="Schleicher M."/>
            <person name="Eichinger L."/>
            <person name="Platzer M."/>
            <person name="Noegel A.A."/>
            <person name="Schaap P."/>
            <person name="Gloeckner G."/>
        </authorList>
    </citation>
    <scope>NUCLEOTIDE SEQUENCE [LARGE SCALE GENOMIC DNA]</scope>
    <source>
        <strain evidence="3">SH3</strain>
    </source>
</reference>
<gene>
    <name evidence="2" type="ORF">DFA_06480</name>
</gene>
<proteinExistence type="predicted"/>
<name>F4PJ44_CACFS</name>
<feature type="compositionally biased region" description="Basic and acidic residues" evidence="1">
    <location>
        <begin position="61"/>
        <end position="92"/>
    </location>
</feature>
<feature type="region of interest" description="Disordered" evidence="1">
    <location>
        <begin position="61"/>
        <end position="103"/>
    </location>
</feature>
<feature type="region of interest" description="Disordered" evidence="1">
    <location>
        <begin position="115"/>
        <end position="134"/>
    </location>
</feature>
<dbReference type="Proteomes" id="UP000007797">
    <property type="component" value="Unassembled WGS sequence"/>
</dbReference>